<feature type="region of interest" description="Disordered" evidence="25">
    <location>
        <begin position="406"/>
        <end position="427"/>
    </location>
</feature>
<feature type="transmembrane region" description="Helical" evidence="26">
    <location>
        <begin position="138"/>
        <end position="158"/>
    </location>
</feature>
<evidence type="ECO:0000256" key="1">
    <source>
        <dbReference type="ARBA" id="ARBA00004155"/>
    </source>
</evidence>
<feature type="transmembrane region" description="Helical" evidence="26">
    <location>
        <begin position="347"/>
        <end position="369"/>
    </location>
</feature>
<dbReference type="InterPro" id="IPR011701">
    <property type="entry name" value="MFS"/>
</dbReference>
<evidence type="ECO:0000256" key="25">
    <source>
        <dbReference type="SAM" id="MobiDB-lite"/>
    </source>
</evidence>
<comment type="catalytic activity">
    <reaction evidence="9">
        <text>L-histidyl-glycine(out) = L-histidyl-glycine(in)</text>
        <dbReference type="Rhea" id="RHEA:79395"/>
        <dbReference type="ChEBI" id="CHEBI:229957"/>
    </reaction>
</comment>
<comment type="catalytic activity">
    <reaction evidence="8">
        <text>L-lysyl-L-alanine(out) = L-lysyl-L-alanine(in)</text>
        <dbReference type="Rhea" id="RHEA:79399"/>
        <dbReference type="ChEBI" id="CHEBI:229954"/>
    </reaction>
</comment>
<keyword evidence="29" id="KW-1185">Reference proteome</keyword>
<dbReference type="Proteomes" id="UP001057375">
    <property type="component" value="Unassembled WGS sequence"/>
</dbReference>
<evidence type="ECO:0000256" key="6">
    <source>
        <dbReference type="ARBA" id="ARBA00023136"/>
    </source>
</evidence>
<keyword evidence="6 26" id="KW-0472">Membrane</keyword>
<comment type="catalytic activity">
    <reaction evidence="14">
        <text>L-aspartyl-L-lysine(out) = L-aspartyl-L-lysine(in)</text>
        <dbReference type="Rhea" id="RHEA:79411"/>
        <dbReference type="ChEBI" id="CHEBI:229953"/>
    </reaction>
</comment>
<comment type="catalytic activity">
    <reaction evidence="10">
        <text>L-alpha-aminoacyl-L-arginine(out) = L-alpha-aminoacyl-L-arginine(in)</text>
        <dbReference type="Rhea" id="RHEA:79367"/>
        <dbReference type="ChEBI" id="CHEBI:229968"/>
    </reaction>
</comment>
<evidence type="ECO:0000256" key="22">
    <source>
        <dbReference type="ARBA" id="ARBA00045018"/>
    </source>
</evidence>
<dbReference type="EMBL" id="BQXS01010309">
    <property type="protein sequence ID" value="GKT33547.1"/>
    <property type="molecule type" value="Genomic_DNA"/>
</dbReference>
<dbReference type="SUPFAM" id="SSF103473">
    <property type="entry name" value="MFS general substrate transporter"/>
    <property type="match status" value="1"/>
</dbReference>
<comment type="function">
    <text evidence="23">Lysosomal dipeptide uniporter that selectively exports lysine, arginine or histidine-containing dipeptides with a net positive charge from the lysosome lumen into the cytosol. Could play a role in a specific type of protein O-glycosylation indirectly regulating macrophages migration and tissue invasion. Also essential for liver homeostasis.</text>
</comment>
<organism evidence="28 29">
    <name type="scientific">Aduncisulcus paluster</name>
    <dbReference type="NCBI Taxonomy" id="2918883"/>
    <lineage>
        <taxon>Eukaryota</taxon>
        <taxon>Metamonada</taxon>
        <taxon>Carpediemonas-like organisms</taxon>
        <taxon>Aduncisulcus</taxon>
    </lineage>
</organism>
<keyword evidence="5 26" id="KW-1133">Transmembrane helix</keyword>
<comment type="catalytic activity">
    <reaction evidence="18">
        <text>L-histidyl-L-alpha-amino acid(out) = L-histidyl-L-alpha-amino acid(in)</text>
        <dbReference type="Rhea" id="RHEA:79379"/>
        <dbReference type="ChEBI" id="CHEBI:229964"/>
    </reaction>
</comment>
<reference evidence="28" key="1">
    <citation type="submission" date="2022-03" db="EMBL/GenBank/DDBJ databases">
        <title>Draft genome sequence of Aduncisulcus paluster, a free-living microaerophilic Fornicata.</title>
        <authorList>
            <person name="Yuyama I."/>
            <person name="Kume K."/>
            <person name="Tamura T."/>
            <person name="Inagaki Y."/>
            <person name="Hashimoto T."/>
        </authorList>
    </citation>
    <scope>NUCLEOTIDE SEQUENCE</scope>
    <source>
        <strain evidence="28">NY0171</strain>
    </source>
</reference>
<comment type="catalytic activity">
    <reaction evidence="19">
        <text>L-alanyl-L-lysine(out) = L-alanyl-L-lysine(in)</text>
        <dbReference type="Rhea" id="RHEA:79415"/>
        <dbReference type="ChEBI" id="CHEBI:192470"/>
    </reaction>
</comment>
<evidence type="ECO:0000256" key="19">
    <source>
        <dbReference type="ARBA" id="ARBA00044919"/>
    </source>
</evidence>
<evidence type="ECO:0000256" key="18">
    <source>
        <dbReference type="ARBA" id="ARBA00044912"/>
    </source>
</evidence>
<dbReference type="PROSITE" id="PS50850">
    <property type="entry name" value="MFS"/>
    <property type="match status" value="1"/>
</dbReference>
<keyword evidence="4 26" id="KW-0812">Transmembrane</keyword>
<evidence type="ECO:0000256" key="16">
    <source>
        <dbReference type="ARBA" id="ARBA00044900"/>
    </source>
</evidence>
<evidence type="ECO:0000256" key="24">
    <source>
        <dbReference type="ARBA" id="ARBA00046376"/>
    </source>
</evidence>
<keyword evidence="3" id="KW-0813">Transport</keyword>
<evidence type="ECO:0000256" key="14">
    <source>
        <dbReference type="ARBA" id="ARBA00044898"/>
    </source>
</evidence>
<comment type="catalytic activity">
    <reaction evidence="20">
        <text>L-lysyl-glycine(out) = L-lysyl-glycine(in)</text>
        <dbReference type="Rhea" id="RHEA:79407"/>
        <dbReference type="ChEBI" id="CHEBI:191202"/>
    </reaction>
</comment>
<feature type="transmembrane region" description="Helical" evidence="26">
    <location>
        <begin position="263"/>
        <end position="282"/>
    </location>
</feature>
<evidence type="ECO:0000256" key="13">
    <source>
        <dbReference type="ARBA" id="ARBA00044893"/>
    </source>
</evidence>
<comment type="caution">
    <text evidence="28">The sequence shown here is derived from an EMBL/GenBank/DDBJ whole genome shotgun (WGS) entry which is preliminary data.</text>
</comment>
<feature type="transmembrane region" description="Helical" evidence="26">
    <location>
        <begin position="289"/>
        <end position="308"/>
    </location>
</feature>
<comment type="catalytic activity">
    <reaction evidence="17">
        <text>L-arginyl-glycine(out) = L-arginyl-glycine(in)</text>
        <dbReference type="Rhea" id="RHEA:79391"/>
        <dbReference type="ChEBI" id="CHEBI:229955"/>
    </reaction>
</comment>
<evidence type="ECO:0000256" key="2">
    <source>
        <dbReference type="ARBA" id="ARBA00008335"/>
    </source>
</evidence>
<feature type="transmembrane region" description="Helical" evidence="26">
    <location>
        <begin position="7"/>
        <end position="27"/>
    </location>
</feature>
<evidence type="ECO:0000256" key="20">
    <source>
        <dbReference type="ARBA" id="ARBA00044924"/>
    </source>
</evidence>
<comment type="subcellular location">
    <subcellularLocation>
        <location evidence="1">Lysosome membrane</location>
        <topology evidence="1">Multi-pass membrane protein</topology>
    </subcellularLocation>
</comment>
<feature type="transmembrane region" description="Helical" evidence="26">
    <location>
        <begin position="82"/>
        <end position="104"/>
    </location>
</feature>
<feature type="transmembrane region" description="Helical" evidence="26">
    <location>
        <begin position="110"/>
        <end position="131"/>
    </location>
</feature>
<feature type="transmembrane region" description="Helical" evidence="26">
    <location>
        <begin position="381"/>
        <end position="400"/>
    </location>
</feature>
<dbReference type="InterPro" id="IPR036259">
    <property type="entry name" value="MFS_trans_sf"/>
</dbReference>
<evidence type="ECO:0000256" key="10">
    <source>
        <dbReference type="ARBA" id="ARBA00044881"/>
    </source>
</evidence>
<dbReference type="InterPro" id="IPR020846">
    <property type="entry name" value="MFS_dom"/>
</dbReference>
<evidence type="ECO:0000256" key="3">
    <source>
        <dbReference type="ARBA" id="ARBA00022448"/>
    </source>
</evidence>
<evidence type="ECO:0000259" key="27">
    <source>
        <dbReference type="PROSITE" id="PS50850"/>
    </source>
</evidence>
<evidence type="ECO:0000256" key="4">
    <source>
        <dbReference type="ARBA" id="ARBA00022692"/>
    </source>
</evidence>
<comment type="similarity">
    <text evidence="2">Belongs to the major facilitator superfamily.</text>
</comment>
<comment type="catalytic activity">
    <reaction evidence="16">
        <text>L-lysyl-L-lysine(out) = L-lysyl-L-lysine(in)</text>
        <dbReference type="Rhea" id="RHEA:79403"/>
        <dbReference type="ChEBI" id="CHEBI:229956"/>
    </reaction>
</comment>
<evidence type="ECO:0000256" key="17">
    <source>
        <dbReference type="ARBA" id="ARBA00044903"/>
    </source>
</evidence>
<feature type="transmembrane region" description="Helical" evidence="26">
    <location>
        <begin position="314"/>
        <end position="335"/>
    </location>
</feature>
<comment type="catalytic activity">
    <reaction evidence="11">
        <text>L-alpha-aminoacyl-L-histidine(out) = L-alpha-aminoacyl-L-histidine(in)</text>
        <dbReference type="Rhea" id="RHEA:79375"/>
        <dbReference type="ChEBI" id="CHEBI:229967"/>
    </reaction>
</comment>
<name>A0ABQ5KM09_9EUKA</name>
<evidence type="ECO:0000256" key="12">
    <source>
        <dbReference type="ARBA" id="ARBA00044891"/>
    </source>
</evidence>
<evidence type="ECO:0000256" key="21">
    <source>
        <dbReference type="ARBA" id="ARBA00044985"/>
    </source>
</evidence>
<dbReference type="Gene3D" id="1.20.1250.20">
    <property type="entry name" value="MFS general substrate transporter like domains"/>
    <property type="match status" value="2"/>
</dbReference>
<evidence type="ECO:0000256" key="15">
    <source>
        <dbReference type="ARBA" id="ARBA00044899"/>
    </source>
</evidence>
<evidence type="ECO:0000313" key="29">
    <source>
        <dbReference type="Proteomes" id="UP001057375"/>
    </source>
</evidence>
<evidence type="ECO:0000256" key="23">
    <source>
        <dbReference type="ARBA" id="ARBA00045709"/>
    </source>
</evidence>
<feature type="transmembrane region" description="Helical" evidence="26">
    <location>
        <begin position="170"/>
        <end position="191"/>
    </location>
</feature>
<accession>A0ABQ5KM09</accession>
<evidence type="ECO:0000256" key="11">
    <source>
        <dbReference type="ARBA" id="ARBA00044884"/>
    </source>
</evidence>
<comment type="catalytic activity">
    <reaction evidence="12">
        <text>L-lysyl-L-alpha-amino acid(out) = L-lysyl-L-alpha-amino acid(in)</text>
        <dbReference type="Rhea" id="RHEA:79387"/>
        <dbReference type="ChEBI" id="CHEBI:229965"/>
    </reaction>
</comment>
<dbReference type="InterPro" id="IPR052187">
    <property type="entry name" value="MFSD1"/>
</dbReference>
<dbReference type="Pfam" id="PF07690">
    <property type="entry name" value="MFS_1"/>
    <property type="match status" value="1"/>
</dbReference>
<dbReference type="PANTHER" id="PTHR23512">
    <property type="entry name" value="MAJOR FACILITATOR SUPERFAMILY DOMAIN-CONTAINING PROTEIN 1"/>
    <property type="match status" value="1"/>
</dbReference>
<comment type="subunit">
    <text evidence="24">Homodimer. Interacts with lysosomal protein GLMP (via lumenal domain); the interaction starts while both proteins are still in the endoplasmic reticulum and is required for stabilization of MFSD1 in lysosomes but has no direct effect on its targeting to lysosomes or transporter activity.</text>
</comment>
<feature type="transmembrane region" description="Helical" evidence="26">
    <location>
        <begin position="223"/>
        <end position="243"/>
    </location>
</feature>
<evidence type="ECO:0000256" key="7">
    <source>
        <dbReference type="ARBA" id="ARBA00023228"/>
    </source>
</evidence>
<dbReference type="PANTHER" id="PTHR23512:SF3">
    <property type="entry name" value="MAJOR FACILITATOR SUPERFAMILY DOMAIN-CONTAINING PROTEIN 1"/>
    <property type="match status" value="1"/>
</dbReference>
<feature type="compositionally biased region" description="Basic and acidic residues" evidence="25">
    <location>
        <begin position="406"/>
        <end position="418"/>
    </location>
</feature>
<protein>
    <recommendedName>
        <fullName evidence="21">Lysosomal dipeptide transporter MFSD1</fullName>
    </recommendedName>
    <alternativeName>
        <fullName evidence="22">Major facilitator superfamily domain-containing protein 1</fullName>
    </alternativeName>
</protein>
<sequence length="447" mass="48902">MSVQFTRLRIWVLICACFFTFGSYFAFDQPSTISKELKAFTGINDEQYAYLYSAYSIANSISTIFGGFFIDKVGVRACSFLFSGLVNVGVLLFAIGVTIKIYGIMVLGRAIYGMGGGLITVVQQAIVAFYFKGSKHLGMSFSIILTASRLGSVLNFWISAPLTNATSVPFSVFFASILCILSLISVTLVYFMDVNYEKTSGSAATTPSKKIVFNDVLNFPLRLWILYISVALYYVSVFCFIAISTDYIQDKWTNISDVHASWISGAVYDVSLILSIPLGILVDTIGRRISLAIIGTCIAIPAHCLFAFTDVYPLVGMILLGISYSMICATVWSCASLIVRLKEVGTAISLMTAVQMLTSSIFNAIVGSVKEKTGSYATDEIIFVVVTIVTLASFIFLKFLDSKSHGEMDARNEGKSKEEEEIEDDAALLENEDEASEILGEDVELTI</sequence>
<feature type="domain" description="Major facilitator superfamily (MFS) profile" evidence="27">
    <location>
        <begin position="9"/>
        <end position="405"/>
    </location>
</feature>
<keyword evidence="7" id="KW-0458">Lysosome</keyword>
<comment type="catalytic activity">
    <reaction evidence="15">
        <text>L-arginyl-L-alpha-amino acid(out) = L-arginyl-L-alpha-amino acid(in)</text>
        <dbReference type="Rhea" id="RHEA:79371"/>
        <dbReference type="ChEBI" id="CHEBI:84315"/>
    </reaction>
</comment>
<gene>
    <name evidence="28" type="ORF">ADUPG1_007417</name>
</gene>
<evidence type="ECO:0000313" key="28">
    <source>
        <dbReference type="EMBL" id="GKT33547.1"/>
    </source>
</evidence>
<comment type="catalytic activity">
    <reaction evidence="13">
        <text>L-alpha-aminoacyl-L-lysine(out) = L-alpha-aminoacyl-L-lysine(in)</text>
        <dbReference type="Rhea" id="RHEA:79383"/>
        <dbReference type="ChEBI" id="CHEBI:229966"/>
    </reaction>
</comment>
<evidence type="ECO:0000256" key="9">
    <source>
        <dbReference type="ARBA" id="ARBA00044878"/>
    </source>
</evidence>
<proteinExistence type="inferred from homology"/>
<evidence type="ECO:0000256" key="5">
    <source>
        <dbReference type="ARBA" id="ARBA00022989"/>
    </source>
</evidence>
<evidence type="ECO:0000256" key="26">
    <source>
        <dbReference type="SAM" id="Phobius"/>
    </source>
</evidence>
<evidence type="ECO:0000256" key="8">
    <source>
        <dbReference type="ARBA" id="ARBA00044876"/>
    </source>
</evidence>
<feature type="transmembrane region" description="Helical" evidence="26">
    <location>
        <begin position="47"/>
        <end position="70"/>
    </location>
</feature>